<keyword evidence="2" id="KW-0067">ATP-binding</keyword>
<dbReference type="GO" id="GO:0016887">
    <property type="term" value="F:ATP hydrolysis activity"/>
    <property type="evidence" value="ECO:0007669"/>
    <property type="project" value="InterPro"/>
</dbReference>
<evidence type="ECO:0000259" key="1">
    <source>
        <dbReference type="Pfam" id="PF13304"/>
    </source>
</evidence>
<comment type="caution">
    <text evidence="2">The sequence shown here is derived from an EMBL/GenBank/DDBJ whole genome shotgun (WGS) entry which is preliminary data.</text>
</comment>
<dbReference type="Pfam" id="PF13304">
    <property type="entry name" value="AAA_21"/>
    <property type="match status" value="1"/>
</dbReference>
<dbReference type="PANTHER" id="PTHR40396">
    <property type="entry name" value="ATPASE-LIKE PROTEIN"/>
    <property type="match status" value="1"/>
</dbReference>
<accession>A0A412YYJ2</accession>
<proteinExistence type="predicted"/>
<dbReference type="Gene3D" id="3.40.50.300">
    <property type="entry name" value="P-loop containing nucleotide triphosphate hydrolases"/>
    <property type="match status" value="1"/>
</dbReference>
<feature type="domain" description="ATPase AAA-type core" evidence="1">
    <location>
        <begin position="47"/>
        <end position="380"/>
    </location>
</feature>
<protein>
    <submittedName>
        <fullName evidence="2">ATP-binding protein</fullName>
    </submittedName>
</protein>
<dbReference type="Proteomes" id="UP000283678">
    <property type="component" value="Unassembled WGS sequence"/>
</dbReference>
<sequence length="436" mass="49110">MILRVILKNFLSFNDEVQFDMFPNMKRTTLSNHITMLDGKLPVLKMAAVYGANGAGKSNLLKGINFLKAIATNKNFLNGDSVGRYMFALKEDAGDESIELTIEFATKSGIPFIYSVEIAKTGITFETLQVSGLGVEENKNIFIRKDGAVEYSIAPSAEVNKMVLGWIEKNPFASLLTINNDMPVLADANIDIAQKWFDDELTIIGLHSFNPALIGIFRNDENINKFASELFKAIDLGIDGVKVETENFEDWISTHDVSNLPVDKLRKMHSGVLSEVVDFRNTRDISVEDGVQKISQMMFRQFGENRYSKEMDIQAQSDGTVRLLSLVPAFYAAMQSGKTVAIDELDHSIHPHLVRELVRYFSSHETNGQLIFTTHQTCLLNQDFLRTDEVWMVEKKNGSSRMYSLNDFKIHNTINIENGYLEGRYGAIPFIGELNM</sequence>
<dbReference type="PIRSF" id="PIRSF029347">
    <property type="entry name" value="RecF"/>
    <property type="match status" value="1"/>
</dbReference>
<dbReference type="InterPro" id="IPR027417">
    <property type="entry name" value="P-loop_NTPase"/>
</dbReference>
<organism evidence="2 3">
    <name type="scientific">Phocaeicola dorei</name>
    <dbReference type="NCBI Taxonomy" id="357276"/>
    <lineage>
        <taxon>Bacteria</taxon>
        <taxon>Pseudomonadati</taxon>
        <taxon>Bacteroidota</taxon>
        <taxon>Bacteroidia</taxon>
        <taxon>Bacteroidales</taxon>
        <taxon>Bacteroidaceae</taxon>
        <taxon>Phocaeicola</taxon>
    </lineage>
</organism>
<reference evidence="2 3" key="1">
    <citation type="submission" date="2018-08" db="EMBL/GenBank/DDBJ databases">
        <title>A genome reference for cultivated species of the human gut microbiota.</title>
        <authorList>
            <person name="Zou Y."/>
            <person name="Xue W."/>
            <person name="Luo G."/>
        </authorList>
    </citation>
    <scope>NUCLEOTIDE SEQUENCE [LARGE SCALE GENOMIC DNA]</scope>
    <source>
        <strain evidence="2 3">AF14-1AC</strain>
    </source>
</reference>
<dbReference type="GO" id="GO:0005524">
    <property type="term" value="F:ATP binding"/>
    <property type="evidence" value="ECO:0007669"/>
    <property type="project" value="UniProtKB-KW"/>
</dbReference>
<dbReference type="InterPro" id="IPR003959">
    <property type="entry name" value="ATPase_AAA_core"/>
</dbReference>
<dbReference type="SUPFAM" id="SSF52540">
    <property type="entry name" value="P-loop containing nucleoside triphosphate hydrolases"/>
    <property type="match status" value="1"/>
</dbReference>
<dbReference type="PANTHER" id="PTHR40396:SF1">
    <property type="entry name" value="ATPASE AAA-TYPE CORE DOMAIN-CONTAINING PROTEIN"/>
    <property type="match status" value="1"/>
</dbReference>
<evidence type="ECO:0000313" key="2">
    <source>
        <dbReference type="EMBL" id="RGV72763.1"/>
    </source>
</evidence>
<name>A0A412YYJ2_9BACT</name>
<gene>
    <name evidence="2" type="ORF">DWW04_17585</name>
</gene>
<dbReference type="AlphaFoldDB" id="A0A412YYJ2"/>
<dbReference type="InterPro" id="IPR014555">
    <property type="entry name" value="RecF-like"/>
</dbReference>
<keyword evidence="2" id="KW-0547">Nucleotide-binding</keyword>
<evidence type="ECO:0000313" key="3">
    <source>
        <dbReference type="Proteomes" id="UP000283678"/>
    </source>
</evidence>
<dbReference type="EMBL" id="QRZL01000022">
    <property type="protein sequence ID" value="RGV72763.1"/>
    <property type="molecule type" value="Genomic_DNA"/>
</dbReference>